<dbReference type="PROSITE" id="PS51130">
    <property type="entry name" value="PDXT_SNO_2"/>
    <property type="match status" value="1"/>
</dbReference>
<dbReference type="GO" id="GO:0008614">
    <property type="term" value="P:pyridoxine metabolic process"/>
    <property type="evidence" value="ECO:0007669"/>
    <property type="project" value="TreeGrafter"/>
</dbReference>
<evidence type="ECO:0000256" key="7">
    <source>
        <dbReference type="ARBA" id="ARBA00049534"/>
    </source>
</evidence>
<dbReference type="PANTHER" id="PTHR31559:SF0">
    <property type="entry name" value="PYRIDOXAL 5'-PHOSPHATE SYNTHASE SUBUNIT SNO1-RELATED"/>
    <property type="match status" value="1"/>
</dbReference>
<dbReference type="Pfam" id="PF01174">
    <property type="entry name" value="SNO"/>
    <property type="match status" value="1"/>
</dbReference>
<comment type="catalytic activity">
    <reaction evidence="7 10">
        <text>L-glutamine + H2O = L-glutamate + NH4(+)</text>
        <dbReference type="Rhea" id="RHEA:15889"/>
        <dbReference type="ChEBI" id="CHEBI:15377"/>
        <dbReference type="ChEBI" id="CHEBI:28938"/>
        <dbReference type="ChEBI" id="CHEBI:29985"/>
        <dbReference type="ChEBI" id="CHEBI:58359"/>
        <dbReference type="EC" id="3.5.1.2"/>
    </reaction>
</comment>
<dbReference type="PROSITE" id="PS01236">
    <property type="entry name" value="PDXT_SNO_1"/>
    <property type="match status" value="1"/>
</dbReference>
<organism evidence="13 14">
    <name type="scientific">Carnobacterium divergens</name>
    <name type="common">Lactobacillus divergens</name>
    <dbReference type="NCBI Taxonomy" id="2748"/>
    <lineage>
        <taxon>Bacteria</taxon>
        <taxon>Bacillati</taxon>
        <taxon>Bacillota</taxon>
        <taxon>Bacilli</taxon>
        <taxon>Lactobacillales</taxon>
        <taxon>Carnobacteriaceae</taxon>
        <taxon>Carnobacterium</taxon>
    </lineage>
</organism>
<proteinExistence type="inferred from homology"/>
<keyword evidence="2 10" id="KW-0378">Hydrolase</keyword>
<comment type="pathway">
    <text evidence="10">Cofactor biosynthesis; pyridoxal 5'-phosphate biosynthesis.</text>
</comment>
<evidence type="ECO:0000313" key="13">
    <source>
        <dbReference type="EMBL" id="MDT1972871.1"/>
    </source>
</evidence>
<dbReference type="Proteomes" id="UP001249945">
    <property type="component" value="Unassembled WGS sequence"/>
</dbReference>
<dbReference type="PANTHER" id="PTHR31559">
    <property type="entry name" value="PYRIDOXAL 5'-PHOSPHATE SYNTHASE SUBUNIT SNO"/>
    <property type="match status" value="1"/>
</dbReference>
<dbReference type="RefSeq" id="WP_311779700.1">
    <property type="nucleotide sequence ID" value="NZ_JALRMR010000001.1"/>
</dbReference>
<dbReference type="InterPro" id="IPR029062">
    <property type="entry name" value="Class_I_gatase-like"/>
</dbReference>
<dbReference type="EC" id="3.5.1.2" evidence="10"/>
<keyword evidence="4 10" id="KW-0315">Glutamine amidotransferase</keyword>
<dbReference type="CDD" id="cd01749">
    <property type="entry name" value="GATase1_PB"/>
    <property type="match status" value="1"/>
</dbReference>
<protein>
    <recommendedName>
        <fullName evidence="10">Pyridoxal 5'-phosphate synthase subunit PdxT</fullName>
        <ecNumber evidence="10">4.3.3.6</ecNumber>
    </recommendedName>
    <alternativeName>
        <fullName evidence="10">Pdx2</fullName>
    </alternativeName>
    <alternativeName>
        <fullName evidence="10">Pyridoxal 5'-phosphate synthase glutaminase subunit</fullName>
        <ecNumber evidence="10">3.5.1.2</ecNumber>
    </alternativeName>
</protein>
<comment type="function">
    <text evidence="8 10">Catalyzes the hydrolysis of glutamine to glutamate and ammonia as part of the biosynthesis of pyridoxal 5'-phosphate. The resulting ammonia molecule is channeled to the active site of PdxS.</text>
</comment>
<feature type="binding site" evidence="10 12">
    <location>
        <position position="108"/>
    </location>
    <ligand>
        <name>L-glutamine</name>
        <dbReference type="ChEBI" id="CHEBI:58359"/>
    </ligand>
</feature>
<feature type="binding site" evidence="10 12">
    <location>
        <begin position="48"/>
        <end position="50"/>
    </location>
    <ligand>
        <name>L-glutamine</name>
        <dbReference type="ChEBI" id="CHEBI:58359"/>
    </ligand>
</feature>
<keyword evidence="5 10" id="KW-0456">Lyase</keyword>
<dbReference type="GO" id="GO:0006543">
    <property type="term" value="P:L-glutamine catabolic process"/>
    <property type="evidence" value="ECO:0007669"/>
    <property type="project" value="UniProtKB-UniRule"/>
</dbReference>
<evidence type="ECO:0000256" key="2">
    <source>
        <dbReference type="ARBA" id="ARBA00022801"/>
    </source>
</evidence>
<dbReference type="HAMAP" id="MF_01615">
    <property type="entry name" value="PdxT"/>
    <property type="match status" value="1"/>
</dbReference>
<evidence type="ECO:0000256" key="3">
    <source>
        <dbReference type="ARBA" id="ARBA00022898"/>
    </source>
</evidence>
<dbReference type="InterPro" id="IPR002161">
    <property type="entry name" value="PdxT/SNO"/>
</dbReference>
<accession>A0AAW8RBC9</accession>
<evidence type="ECO:0000256" key="4">
    <source>
        <dbReference type="ARBA" id="ARBA00022962"/>
    </source>
</evidence>
<gene>
    <name evidence="10 13" type="primary">pdxT</name>
    <name evidence="13" type="ORF">MX635_00510</name>
</gene>
<dbReference type="PROSITE" id="PS51273">
    <property type="entry name" value="GATASE_TYPE_1"/>
    <property type="match status" value="1"/>
</dbReference>
<evidence type="ECO:0000256" key="11">
    <source>
        <dbReference type="PIRSR" id="PIRSR005639-1"/>
    </source>
</evidence>
<dbReference type="GO" id="GO:0036381">
    <property type="term" value="F:pyridoxal 5'-phosphate synthase (glutamine hydrolysing) activity"/>
    <property type="evidence" value="ECO:0007669"/>
    <property type="project" value="UniProtKB-UniRule"/>
</dbReference>
<dbReference type="EC" id="4.3.3.6" evidence="10"/>
<keyword evidence="3 10" id="KW-0663">Pyridoxal phosphate</keyword>
<dbReference type="GO" id="GO:0005829">
    <property type="term" value="C:cytosol"/>
    <property type="evidence" value="ECO:0007669"/>
    <property type="project" value="TreeGrafter"/>
</dbReference>
<evidence type="ECO:0000256" key="8">
    <source>
        <dbReference type="ARBA" id="ARBA00054599"/>
    </source>
</evidence>
<dbReference type="SUPFAM" id="SSF52317">
    <property type="entry name" value="Class I glutamine amidotransferase-like"/>
    <property type="match status" value="1"/>
</dbReference>
<comment type="similarity">
    <text evidence="1 10">Belongs to the glutaminase PdxT/SNO family.</text>
</comment>
<dbReference type="GO" id="GO:1903600">
    <property type="term" value="C:glutaminase complex"/>
    <property type="evidence" value="ECO:0007669"/>
    <property type="project" value="TreeGrafter"/>
</dbReference>
<feature type="active site" description="Charge relay system" evidence="10 11">
    <location>
        <position position="172"/>
    </location>
</feature>
<dbReference type="InterPro" id="IPR021196">
    <property type="entry name" value="PdxT/SNO_CS"/>
</dbReference>
<feature type="binding site" evidence="10 12">
    <location>
        <begin position="136"/>
        <end position="137"/>
    </location>
    <ligand>
        <name>L-glutamine</name>
        <dbReference type="ChEBI" id="CHEBI:58359"/>
    </ligand>
</feature>
<feature type="active site" description="Nucleophile" evidence="10 11">
    <location>
        <position position="80"/>
    </location>
</feature>
<evidence type="ECO:0000256" key="10">
    <source>
        <dbReference type="HAMAP-Rule" id="MF_01615"/>
    </source>
</evidence>
<dbReference type="GO" id="GO:0004359">
    <property type="term" value="F:glutaminase activity"/>
    <property type="evidence" value="ECO:0007669"/>
    <property type="project" value="UniProtKB-UniRule"/>
</dbReference>
<comment type="subunit">
    <text evidence="9 10">In the presence of PdxS, forms a dodecamer of heterodimers. Only shows activity in the heterodimer.</text>
</comment>
<evidence type="ECO:0000256" key="12">
    <source>
        <dbReference type="PIRSR" id="PIRSR005639-2"/>
    </source>
</evidence>
<dbReference type="AlphaFoldDB" id="A0AAW8RBC9"/>
<dbReference type="GO" id="GO:0042823">
    <property type="term" value="P:pyridoxal phosphate biosynthetic process"/>
    <property type="evidence" value="ECO:0007669"/>
    <property type="project" value="UniProtKB-UniRule"/>
</dbReference>
<evidence type="ECO:0000256" key="6">
    <source>
        <dbReference type="ARBA" id="ARBA00047992"/>
    </source>
</evidence>
<dbReference type="Gene3D" id="3.40.50.880">
    <property type="match status" value="1"/>
</dbReference>
<dbReference type="FunFam" id="3.40.50.880:FF:000010">
    <property type="entry name" value="uncharacterized protein LOC100176842 isoform X2"/>
    <property type="match status" value="1"/>
</dbReference>
<evidence type="ECO:0000256" key="1">
    <source>
        <dbReference type="ARBA" id="ARBA00008345"/>
    </source>
</evidence>
<dbReference type="NCBIfam" id="TIGR03800">
    <property type="entry name" value="PLP_synth_Pdx2"/>
    <property type="match status" value="1"/>
</dbReference>
<feature type="active site" description="Charge relay system" evidence="10 11">
    <location>
        <position position="174"/>
    </location>
</feature>
<evidence type="ECO:0000256" key="5">
    <source>
        <dbReference type="ARBA" id="ARBA00023239"/>
    </source>
</evidence>
<evidence type="ECO:0000313" key="14">
    <source>
        <dbReference type="Proteomes" id="UP001249945"/>
    </source>
</evidence>
<comment type="caution">
    <text evidence="13">The sequence shown here is derived from an EMBL/GenBank/DDBJ whole genome shotgun (WGS) entry which is preliminary data.</text>
</comment>
<dbReference type="PIRSF" id="PIRSF005639">
    <property type="entry name" value="Glut_amidoT_SNO"/>
    <property type="match status" value="1"/>
</dbReference>
<name>A0AAW8RBC9_CARDV</name>
<evidence type="ECO:0000256" key="9">
    <source>
        <dbReference type="ARBA" id="ARBA00064749"/>
    </source>
</evidence>
<reference evidence="13" key="1">
    <citation type="submission" date="2022-04" db="EMBL/GenBank/DDBJ databases">
        <title>Draft genome sequences of lactic acid bacteria (LAB) strains involved in meat spoilage.</title>
        <authorList>
            <person name="Palevich N."/>
        </authorList>
    </citation>
    <scope>NUCLEOTIDE SEQUENCE</scope>
    <source>
        <strain evidence="13">9-14</strain>
    </source>
</reference>
<dbReference type="EMBL" id="JALRMR010000001">
    <property type="protein sequence ID" value="MDT1972871.1"/>
    <property type="molecule type" value="Genomic_DNA"/>
</dbReference>
<sequence length="188" mass="20353">MMKTVGVLNLQGAVAEHQRMLEALGVNVVLVKEAADLNSLDGLIIPGGESTAIGRLIRDYQLESPLIEFAKVGHPILGTCAGLILCSTTEKEHPSEVRLNLIDLTVVRNGFGRQVNSFETSLSVASIGDHIPAIFIRAPYIKEVGTDVRVLATIDDKIVAAECNTILVTSFHPELSEDTRVLSYFLSK</sequence>
<comment type="catalytic activity">
    <reaction evidence="6 10">
        <text>aldehydo-D-ribose 5-phosphate + D-glyceraldehyde 3-phosphate + L-glutamine = pyridoxal 5'-phosphate + L-glutamate + phosphate + 3 H2O + H(+)</text>
        <dbReference type="Rhea" id="RHEA:31507"/>
        <dbReference type="ChEBI" id="CHEBI:15377"/>
        <dbReference type="ChEBI" id="CHEBI:15378"/>
        <dbReference type="ChEBI" id="CHEBI:29985"/>
        <dbReference type="ChEBI" id="CHEBI:43474"/>
        <dbReference type="ChEBI" id="CHEBI:58273"/>
        <dbReference type="ChEBI" id="CHEBI:58359"/>
        <dbReference type="ChEBI" id="CHEBI:59776"/>
        <dbReference type="ChEBI" id="CHEBI:597326"/>
        <dbReference type="EC" id="4.3.3.6"/>
    </reaction>
</comment>